<evidence type="ECO:0000259" key="3">
    <source>
        <dbReference type="SMART" id="SM00822"/>
    </source>
</evidence>
<dbReference type="InterPro" id="IPR036291">
    <property type="entry name" value="NAD(P)-bd_dom_sf"/>
</dbReference>
<sequence>MTKTIAITGAASGIGLAIAQRMAREGWSIGMIDLSEEALQAAAETVTGGQVITIAADVTDASALRGAFDHITTQTGALHAVCNNAGILRGGAFAEAPLADHHSQIEVNIKGVVNGAYLAFPHLQKTQGPTHLINTCSVSAIYGAPNVAVYSSTKGFVRHLTEALSLEWEEHGIAVQAIWPPVVKTPLIEAEAMQKVARKHGIDMGPEGVATEVAHMLSTYKPVRVHRVQTLKFRCLYVLQGLLPGPLFRAMVRALA</sequence>
<evidence type="ECO:0000313" key="4">
    <source>
        <dbReference type="EMBL" id="SLN75673.1"/>
    </source>
</evidence>
<dbReference type="InterPro" id="IPR057326">
    <property type="entry name" value="KR_dom"/>
</dbReference>
<evidence type="ECO:0000256" key="1">
    <source>
        <dbReference type="ARBA" id="ARBA00006484"/>
    </source>
</evidence>
<dbReference type="Pfam" id="PF00106">
    <property type="entry name" value="adh_short"/>
    <property type="match status" value="1"/>
</dbReference>
<dbReference type="PANTHER" id="PTHR43669">
    <property type="entry name" value="5-KETO-D-GLUCONATE 5-REDUCTASE"/>
    <property type="match status" value="1"/>
</dbReference>
<dbReference type="GO" id="GO:0050574">
    <property type="term" value="F:2-(R)-hydroxypropyl-CoM dehydrogenase activity"/>
    <property type="evidence" value="ECO:0007669"/>
    <property type="project" value="UniProtKB-EC"/>
</dbReference>
<proteinExistence type="inferred from homology"/>
<dbReference type="Proteomes" id="UP000193778">
    <property type="component" value="Unassembled WGS sequence"/>
</dbReference>
<evidence type="ECO:0000256" key="2">
    <source>
        <dbReference type="ARBA" id="ARBA00023002"/>
    </source>
</evidence>
<protein>
    <submittedName>
        <fullName evidence="4">2-(R)-hydroxypropyl-CoM dehydrogenase</fullName>
        <ecNumber evidence="4">1.1.1.268</ecNumber>
    </submittedName>
</protein>
<dbReference type="OrthoDB" id="9803333at2"/>
<dbReference type="EMBL" id="FWFP01000016">
    <property type="protein sequence ID" value="SLN75673.1"/>
    <property type="molecule type" value="Genomic_DNA"/>
</dbReference>
<dbReference type="InterPro" id="IPR020904">
    <property type="entry name" value="Sc_DH/Rdtase_CS"/>
</dbReference>
<dbReference type="PANTHER" id="PTHR43669:SF3">
    <property type="entry name" value="ALCOHOL DEHYDROGENASE, PUTATIVE (AFU_ORTHOLOGUE AFUA_3G03445)-RELATED"/>
    <property type="match status" value="1"/>
</dbReference>
<keyword evidence="5" id="KW-1185">Reference proteome</keyword>
<dbReference type="AlphaFoldDB" id="A0A1X7ABZ4"/>
<feature type="domain" description="Ketoreductase" evidence="3">
    <location>
        <begin position="3"/>
        <end position="171"/>
    </location>
</feature>
<name>A0A1X7ABZ4_9RHOB</name>
<dbReference type="SMART" id="SM00822">
    <property type="entry name" value="PKS_KR"/>
    <property type="match status" value="1"/>
</dbReference>
<dbReference type="InterPro" id="IPR002347">
    <property type="entry name" value="SDR_fam"/>
</dbReference>
<keyword evidence="2 4" id="KW-0560">Oxidoreductase</keyword>
<organism evidence="4 5">
    <name type="scientific">Ruegeria meonggei</name>
    <dbReference type="NCBI Taxonomy" id="1446476"/>
    <lineage>
        <taxon>Bacteria</taxon>
        <taxon>Pseudomonadati</taxon>
        <taxon>Pseudomonadota</taxon>
        <taxon>Alphaproteobacteria</taxon>
        <taxon>Rhodobacterales</taxon>
        <taxon>Roseobacteraceae</taxon>
        <taxon>Ruegeria</taxon>
    </lineage>
</organism>
<dbReference type="PRINTS" id="PR00081">
    <property type="entry name" value="GDHRDH"/>
</dbReference>
<gene>
    <name evidence="4" type="primary">xecD</name>
    <name evidence="4" type="ORF">RUM8411_04250</name>
</gene>
<accession>A0A1X7ABZ4</accession>
<dbReference type="EC" id="1.1.1.268" evidence="4"/>
<dbReference type="SUPFAM" id="SSF51735">
    <property type="entry name" value="NAD(P)-binding Rossmann-fold domains"/>
    <property type="match status" value="1"/>
</dbReference>
<evidence type="ECO:0000313" key="5">
    <source>
        <dbReference type="Proteomes" id="UP000193778"/>
    </source>
</evidence>
<dbReference type="PROSITE" id="PS00061">
    <property type="entry name" value="ADH_SHORT"/>
    <property type="match status" value="1"/>
</dbReference>
<reference evidence="5" key="1">
    <citation type="submission" date="2017-03" db="EMBL/GenBank/DDBJ databases">
        <authorList>
            <person name="Rodrigo-Torres L."/>
            <person name="Arahal R.D."/>
            <person name="Lucena T."/>
        </authorList>
    </citation>
    <scope>NUCLEOTIDE SEQUENCE [LARGE SCALE GENOMIC DNA]</scope>
    <source>
        <strain evidence="5">CECT 8411</strain>
    </source>
</reference>
<comment type="similarity">
    <text evidence="1">Belongs to the short-chain dehydrogenases/reductases (SDR) family.</text>
</comment>
<dbReference type="Gene3D" id="3.40.50.720">
    <property type="entry name" value="NAD(P)-binding Rossmann-like Domain"/>
    <property type="match status" value="1"/>
</dbReference>
<dbReference type="RefSeq" id="WP_085824689.1">
    <property type="nucleotide sequence ID" value="NZ_FWFP01000016.1"/>
</dbReference>